<comment type="caution">
    <text evidence="1">The sequence shown here is derived from an EMBL/GenBank/DDBJ whole genome shotgun (WGS) entry which is preliminary data.</text>
</comment>
<name>A0A7J7C055_TRIWF</name>
<dbReference type="EMBL" id="JAAARO010000022">
    <property type="protein sequence ID" value="KAF5727305.1"/>
    <property type="molecule type" value="Genomic_DNA"/>
</dbReference>
<organism evidence="1 2">
    <name type="scientific">Tripterygium wilfordii</name>
    <name type="common">Thunder God vine</name>
    <dbReference type="NCBI Taxonomy" id="458696"/>
    <lineage>
        <taxon>Eukaryota</taxon>
        <taxon>Viridiplantae</taxon>
        <taxon>Streptophyta</taxon>
        <taxon>Embryophyta</taxon>
        <taxon>Tracheophyta</taxon>
        <taxon>Spermatophyta</taxon>
        <taxon>Magnoliopsida</taxon>
        <taxon>eudicotyledons</taxon>
        <taxon>Gunneridae</taxon>
        <taxon>Pentapetalae</taxon>
        <taxon>rosids</taxon>
        <taxon>fabids</taxon>
        <taxon>Celastrales</taxon>
        <taxon>Celastraceae</taxon>
        <taxon>Tripterygium</taxon>
    </lineage>
</organism>
<sequence length="115" mass="13369">MLWHWTLGSSIYLQSYHSNMWKGIPVRVLGFSSSQPNHLQVPCYLPGEGTSSEYYISQSYIFKLMKIHISSYHFIVDFVYPYMDSMNCLCLPLYKTSCEWLKGNVLIPCKLNQGN</sequence>
<dbReference type="Proteomes" id="UP000593562">
    <property type="component" value="Unassembled WGS sequence"/>
</dbReference>
<protein>
    <submittedName>
        <fullName evidence="1">Uncharacterized protein</fullName>
    </submittedName>
</protein>
<keyword evidence="2" id="KW-1185">Reference proteome</keyword>
<dbReference type="AlphaFoldDB" id="A0A7J7C055"/>
<accession>A0A7J7C055</accession>
<reference evidence="1 2" key="1">
    <citation type="journal article" date="2020" name="Nat. Commun.">
        <title>Genome of Tripterygium wilfordii and identification of cytochrome P450 involved in triptolide biosynthesis.</title>
        <authorList>
            <person name="Tu L."/>
            <person name="Su P."/>
            <person name="Zhang Z."/>
            <person name="Gao L."/>
            <person name="Wang J."/>
            <person name="Hu T."/>
            <person name="Zhou J."/>
            <person name="Zhang Y."/>
            <person name="Zhao Y."/>
            <person name="Liu Y."/>
            <person name="Song Y."/>
            <person name="Tong Y."/>
            <person name="Lu Y."/>
            <person name="Yang J."/>
            <person name="Xu C."/>
            <person name="Jia M."/>
            <person name="Peters R.J."/>
            <person name="Huang L."/>
            <person name="Gao W."/>
        </authorList>
    </citation>
    <scope>NUCLEOTIDE SEQUENCE [LARGE SCALE GENOMIC DNA]</scope>
    <source>
        <strain evidence="2">cv. XIE 37</strain>
        <tissue evidence="1">Leaf</tissue>
    </source>
</reference>
<proteinExistence type="predicted"/>
<evidence type="ECO:0000313" key="1">
    <source>
        <dbReference type="EMBL" id="KAF5727305.1"/>
    </source>
</evidence>
<gene>
    <name evidence="1" type="ORF">HS088_TW22G00998</name>
</gene>
<dbReference type="InParanoid" id="A0A7J7C055"/>
<evidence type="ECO:0000313" key="2">
    <source>
        <dbReference type="Proteomes" id="UP000593562"/>
    </source>
</evidence>